<feature type="domain" description="MGAT4 A/B/C C-terminal" evidence="5">
    <location>
        <begin position="347"/>
        <end position="475"/>
    </location>
</feature>
<dbReference type="InterPro" id="IPR006759">
    <property type="entry name" value="Glyco_transf_54"/>
</dbReference>
<dbReference type="InterPro" id="IPR057279">
    <property type="entry name" value="MGAT4"/>
</dbReference>
<dbReference type="PANTHER" id="PTHR12062:SF11">
    <property type="entry name" value="ALPHA-1,3-MANNOSYL-GLYCOPROTEIN 4-BETA-N-ACETYLGLUCOSAMINYLTRANSFERASE-LIKE PROTEIN MGAT4E"/>
    <property type="match status" value="1"/>
</dbReference>
<dbReference type="PANTHER" id="PTHR12062">
    <property type="entry name" value="N-ACETYLGLUCOSAMINYLTRANSFERASE VI"/>
    <property type="match status" value="1"/>
</dbReference>
<evidence type="ECO:0000256" key="1">
    <source>
        <dbReference type="ARBA" id="ARBA00004922"/>
    </source>
</evidence>
<protein>
    <recommendedName>
        <fullName evidence="8">Alpha-1,3-mannosyl-glycoprotein 4-beta-N-acetylglucosaminyltransferase C</fullName>
    </recommendedName>
</protein>
<organism evidence="6 7">
    <name type="scientific">Albula glossodonta</name>
    <name type="common">roundjaw bonefish</name>
    <dbReference type="NCBI Taxonomy" id="121402"/>
    <lineage>
        <taxon>Eukaryota</taxon>
        <taxon>Metazoa</taxon>
        <taxon>Chordata</taxon>
        <taxon>Craniata</taxon>
        <taxon>Vertebrata</taxon>
        <taxon>Euteleostomi</taxon>
        <taxon>Actinopterygii</taxon>
        <taxon>Neopterygii</taxon>
        <taxon>Teleostei</taxon>
        <taxon>Albuliformes</taxon>
        <taxon>Albulidae</taxon>
        <taxon>Albula</taxon>
    </lineage>
</organism>
<gene>
    <name evidence="6" type="ORF">JZ751_003445</name>
</gene>
<keyword evidence="2" id="KW-0328">Glycosyltransferase</keyword>
<accession>A0A8T2N7Q5</accession>
<evidence type="ECO:0000259" key="4">
    <source>
        <dbReference type="Pfam" id="PF04666"/>
    </source>
</evidence>
<sequence length="509" mass="57563">MSWQRIRPVSEGGALLSGGDAGASAFSQPSPSARFTVFYVAISHYSSHQKIELSGPQLLARAIASQHATSARALQVFQDLQNDSVPFNVSYSLLAGSLAQTQKYLAVGLSSIKRKRGSYLLDTLKSIFSQSSEEELKEIVVVVFLADFNMEWNEQTLSEISAHFTVPILKGQLLVIHAPQKYYPPLEGLKRNFNDSPDRVRFRSKQNVDYAFLFRFSADLSQYFIMIEDDVICAKNFFTAIKKFIQAQAQSYWVTLEFSKLGYIGKLYHSNNLPQLAKFLFLFYQEMPCDWLLNHFNMLLTQKDTIRFKPSLFQHAGLYSSFGGTINRLKDNDFDENPGNVANNPPAVVLTDMVTFEKHTPENAYSNVDGYFWGKSPAMGNHFTVVLHEPAVFTRIMIVTGSNDGKKDLLGAAEVEVGQNPVKTTEGTQCSKYFKLGPLVKGQFNRKNIQEGISSSLSCLKITVTKKQEDWVIIQKISIWTRNKNQEVQRIPFTVKRWLSYFIGQLIHS</sequence>
<dbReference type="OrthoDB" id="2016523at2759"/>
<evidence type="ECO:0000313" key="7">
    <source>
        <dbReference type="Proteomes" id="UP000824540"/>
    </source>
</evidence>
<proteinExistence type="predicted"/>
<dbReference type="InterPro" id="IPR056576">
    <property type="entry name" value="MGAT4_A/B/C_C"/>
</dbReference>
<dbReference type="AlphaFoldDB" id="A0A8T2N7Q5"/>
<keyword evidence="7" id="KW-1185">Reference proteome</keyword>
<reference evidence="6" key="1">
    <citation type="thesis" date="2021" institute="BYU ScholarsArchive" country="Provo, UT, USA">
        <title>Applications of and Algorithms for Genome Assembly and Genomic Analyses with an Emphasis on Marine Teleosts.</title>
        <authorList>
            <person name="Pickett B.D."/>
        </authorList>
    </citation>
    <scope>NUCLEOTIDE SEQUENCE</scope>
    <source>
        <strain evidence="6">HI-2016</strain>
    </source>
</reference>
<dbReference type="EMBL" id="JAFBMS010000105">
    <property type="protein sequence ID" value="KAG9335966.1"/>
    <property type="molecule type" value="Genomic_DNA"/>
</dbReference>
<dbReference type="Pfam" id="PF04666">
    <property type="entry name" value="MGAT4_cons"/>
    <property type="match status" value="1"/>
</dbReference>
<comment type="caution">
    <text evidence="6">The sequence shown here is derived from an EMBL/GenBank/DDBJ whole genome shotgun (WGS) entry which is preliminary data.</text>
</comment>
<evidence type="ECO:0008006" key="8">
    <source>
        <dbReference type="Google" id="ProtNLM"/>
    </source>
</evidence>
<dbReference type="GO" id="GO:0008375">
    <property type="term" value="F:acetylglucosaminyltransferase activity"/>
    <property type="evidence" value="ECO:0007669"/>
    <property type="project" value="TreeGrafter"/>
</dbReference>
<feature type="domain" description="MGAT4 conserved region" evidence="4">
    <location>
        <begin position="72"/>
        <end position="334"/>
    </location>
</feature>
<evidence type="ECO:0000256" key="2">
    <source>
        <dbReference type="ARBA" id="ARBA00022676"/>
    </source>
</evidence>
<keyword evidence="3" id="KW-0808">Transferase</keyword>
<dbReference type="Pfam" id="PF23524">
    <property type="entry name" value="MGAT4A_C"/>
    <property type="match status" value="1"/>
</dbReference>
<comment type="pathway">
    <text evidence="1">Protein modification; protein glycosylation.</text>
</comment>
<evidence type="ECO:0000259" key="5">
    <source>
        <dbReference type="Pfam" id="PF23524"/>
    </source>
</evidence>
<evidence type="ECO:0000256" key="3">
    <source>
        <dbReference type="ARBA" id="ARBA00022679"/>
    </source>
</evidence>
<dbReference type="GO" id="GO:0006487">
    <property type="term" value="P:protein N-linked glycosylation"/>
    <property type="evidence" value="ECO:0007669"/>
    <property type="project" value="TreeGrafter"/>
</dbReference>
<evidence type="ECO:0000313" key="6">
    <source>
        <dbReference type="EMBL" id="KAG9335966.1"/>
    </source>
</evidence>
<name>A0A8T2N7Q5_9TELE</name>
<dbReference type="Proteomes" id="UP000824540">
    <property type="component" value="Unassembled WGS sequence"/>
</dbReference>